<dbReference type="Pfam" id="PF07690">
    <property type="entry name" value="MFS_1"/>
    <property type="match status" value="1"/>
</dbReference>
<keyword evidence="2 4" id="KW-1133">Transmembrane helix</keyword>
<feature type="transmembrane region" description="Helical" evidence="4">
    <location>
        <begin position="280"/>
        <end position="299"/>
    </location>
</feature>
<comment type="caution">
    <text evidence="6">The sequence shown here is derived from an EMBL/GenBank/DDBJ whole genome shotgun (WGS) entry which is preliminary data.</text>
</comment>
<evidence type="ECO:0000313" key="6">
    <source>
        <dbReference type="EMBL" id="ROQ01444.1"/>
    </source>
</evidence>
<dbReference type="PANTHER" id="PTHR23534">
    <property type="entry name" value="MFS PERMEASE"/>
    <property type="match status" value="1"/>
</dbReference>
<dbReference type="GO" id="GO:0022857">
    <property type="term" value="F:transmembrane transporter activity"/>
    <property type="evidence" value="ECO:0007669"/>
    <property type="project" value="InterPro"/>
</dbReference>
<dbReference type="Gene3D" id="1.20.1250.20">
    <property type="entry name" value="MFS general substrate transporter like domains"/>
    <property type="match status" value="1"/>
</dbReference>
<keyword evidence="3 4" id="KW-0472">Membrane</keyword>
<dbReference type="InterPro" id="IPR036259">
    <property type="entry name" value="MFS_trans_sf"/>
</dbReference>
<dbReference type="PROSITE" id="PS50850">
    <property type="entry name" value="MFS"/>
    <property type="match status" value="1"/>
</dbReference>
<evidence type="ECO:0000256" key="3">
    <source>
        <dbReference type="ARBA" id="ARBA00023136"/>
    </source>
</evidence>
<protein>
    <submittedName>
        <fullName evidence="6">Putative MFS family arabinose efflux permease</fullName>
    </submittedName>
</protein>
<dbReference type="Proteomes" id="UP000278222">
    <property type="component" value="Unassembled WGS sequence"/>
</dbReference>
<dbReference type="PANTHER" id="PTHR23534:SF1">
    <property type="entry name" value="MAJOR FACILITATOR SUPERFAMILY PROTEIN"/>
    <property type="match status" value="1"/>
</dbReference>
<sequence>MSAPVPFAAKANVALLALCQALSMTSTNVIMVVTGLVGLSLADDKSLATVPLGLQFTAMMLSTVPSAVIMKRFGRRVGFTCGSVTGIAGALLATWAILEASFWGFAGASFVIGFANGVSQLYRFAAADAAPEQFRSRAISLVMAGGIISASFGPEFAKWSRDLLAPVLFAGCFLVVAALHASAVVVQQFLRIPPPSRAERRDQGRPLWEIARQPTFIVAVLGGMIGYAVMSLVMTSTPLAMAACNLPFEDSAFVIQWHALGMYVPAFFTGHLIHRFGVINVMLAGIALNVACIVINISGLDLLNFWTGLMLLGVGWNFVFVGATTLLTRTHTISERAKVQSFNDFLVFGLVTIASFSSGALLQNLGWSAVNLGVAPLLLAVLAAILWLRARQPALA</sequence>
<evidence type="ECO:0000256" key="2">
    <source>
        <dbReference type="ARBA" id="ARBA00022989"/>
    </source>
</evidence>
<organism evidence="6 7">
    <name type="scientific">Stella humosa</name>
    <dbReference type="NCBI Taxonomy" id="94"/>
    <lineage>
        <taxon>Bacteria</taxon>
        <taxon>Pseudomonadati</taxon>
        <taxon>Pseudomonadota</taxon>
        <taxon>Alphaproteobacteria</taxon>
        <taxon>Rhodospirillales</taxon>
        <taxon>Stellaceae</taxon>
        <taxon>Stella</taxon>
    </lineage>
</organism>
<keyword evidence="7" id="KW-1185">Reference proteome</keyword>
<name>A0A3N1M1Q2_9PROT</name>
<feature type="transmembrane region" description="Helical" evidence="4">
    <location>
        <begin position="52"/>
        <end position="70"/>
    </location>
</feature>
<proteinExistence type="predicted"/>
<feature type="transmembrane region" description="Helical" evidence="4">
    <location>
        <begin position="138"/>
        <end position="157"/>
    </location>
</feature>
<feature type="transmembrane region" description="Helical" evidence="4">
    <location>
        <begin position="254"/>
        <end position="273"/>
    </location>
</feature>
<dbReference type="SUPFAM" id="SSF103473">
    <property type="entry name" value="MFS general substrate transporter"/>
    <property type="match status" value="1"/>
</dbReference>
<keyword evidence="1 4" id="KW-0812">Transmembrane</keyword>
<evidence type="ECO:0000256" key="1">
    <source>
        <dbReference type="ARBA" id="ARBA00022692"/>
    </source>
</evidence>
<feature type="transmembrane region" description="Helical" evidence="4">
    <location>
        <begin position="369"/>
        <end position="388"/>
    </location>
</feature>
<dbReference type="InterPro" id="IPR020846">
    <property type="entry name" value="MFS_dom"/>
</dbReference>
<feature type="transmembrane region" description="Helical" evidence="4">
    <location>
        <begin position="104"/>
        <end position="126"/>
    </location>
</feature>
<feature type="transmembrane region" description="Helical" evidence="4">
    <location>
        <begin position="211"/>
        <end position="234"/>
    </location>
</feature>
<dbReference type="OrthoDB" id="8558006at2"/>
<gene>
    <name evidence="6" type="ORF">EDC65_0623</name>
</gene>
<feature type="transmembrane region" description="Helical" evidence="4">
    <location>
        <begin position="77"/>
        <end position="98"/>
    </location>
</feature>
<accession>A0A3N1M1Q2</accession>
<feature type="domain" description="Major facilitator superfamily (MFS) profile" evidence="5">
    <location>
        <begin position="215"/>
        <end position="396"/>
    </location>
</feature>
<evidence type="ECO:0000313" key="7">
    <source>
        <dbReference type="Proteomes" id="UP000278222"/>
    </source>
</evidence>
<dbReference type="InterPro" id="IPR011701">
    <property type="entry name" value="MFS"/>
</dbReference>
<evidence type="ECO:0000256" key="4">
    <source>
        <dbReference type="SAM" id="Phobius"/>
    </source>
</evidence>
<dbReference type="RefSeq" id="WP_123688203.1">
    <property type="nucleotide sequence ID" value="NZ_AP019700.1"/>
</dbReference>
<feature type="transmembrane region" description="Helical" evidence="4">
    <location>
        <begin position="163"/>
        <end position="190"/>
    </location>
</feature>
<feature type="transmembrane region" description="Helical" evidence="4">
    <location>
        <begin position="345"/>
        <end position="363"/>
    </location>
</feature>
<feature type="transmembrane region" description="Helical" evidence="4">
    <location>
        <begin position="305"/>
        <end position="324"/>
    </location>
</feature>
<dbReference type="EMBL" id="RJKX01000011">
    <property type="protein sequence ID" value="ROQ01444.1"/>
    <property type="molecule type" value="Genomic_DNA"/>
</dbReference>
<evidence type="ECO:0000259" key="5">
    <source>
        <dbReference type="PROSITE" id="PS50850"/>
    </source>
</evidence>
<reference evidence="6 7" key="1">
    <citation type="submission" date="2018-11" db="EMBL/GenBank/DDBJ databases">
        <title>Genomic Encyclopedia of Type Strains, Phase IV (KMG-IV): sequencing the most valuable type-strain genomes for metagenomic binning, comparative biology and taxonomic classification.</title>
        <authorList>
            <person name="Goeker M."/>
        </authorList>
    </citation>
    <scope>NUCLEOTIDE SEQUENCE [LARGE SCALE GENOMIC DNA]</scope>
    <source>
        <strain evidence="6 7">DSM 5900</strain>
    </source>
</reference>
<dbReference type="AlphaFoldDB" id="A0A3N1M1Q2"/>